<dbReference type="HOGENOM" id="CLU_1942117_0_0_1"/>
<dbReference type="EnsemblProtists" id="HpaT809914">
    <property type="protein sequence ID" value="HpaP809914"/>
    <property type="gene ID" value="HpaG809914"/>
</dbReference>
<proteinExistence type="predicted"/>
<dbReference type="Proteomes" id="UP000011713">
    <property type="component" value="Unassembled WGS sequence"/>
</dbReference>
<reference evidence="2" key="1">
    <citation type="journal article" date="2010" name="Science">
        <title>Signatures of adaptation to obligate biotrophy in the Hyaloperonospora arabidopsidis genome.</title>
        <authorList>
            <person name="Baxter L."/>
            <person name="Tripathy S."/>
            <person name="Ishaque N."/>
            <person name="Boot N."/>
            <person name="Cabral A."/>
            <person name="Kemen E."/>
            <person name="Thines M."/>
            <person name="Ah-Fong A."/>
            <person name="Anderson R."/>
            <person name="Badejoko W."/>
            <person name="Bittner-Eddy P."/>
            <person name="Boore J.L."/>
            <person name="Chibucos M.C."/>
            <person name="Coates M."/>
            <person name="Dehal P."/>
            <person name="Delehaunty K."/>
            <person name="Dong S."/>
            <person name="Downton P."/>
            <person name="Dumas B."/>
            <person name="Fabro G."/>
            <person name="Fronick C."/>
            <person name="Fuerstenberg S.I."/>
            <person name="Fulton L."/>
            <person name="Gaulin E."/>
            <person name="Govers F."/>
            <person name="Hughes L."/>
            <person name="Humphray S."/>
            <person name="Jiang R.H."/>
            <person name="Judelson H."/>
            <person name="Kamoun S."/>
            <person name="Kyung K."/>
            <person name="Meijer H."/>
            <person name="Minx P."/>
            <person name="Morris P."/>
            <person name="Nelson J."/>
            <person name="Phuntumart V."/>
            <person name="Qutob D."/>
            <person name="Rehmany A."/>
            <person name="Rougon-Cardoso A."/>
            <person name="Ryden P."/>
            <person name="Torto-Alalibo T."/>
            <person name="Studholme D."/>
            <person name="Wang Y."/>
            <person name="Win J."/>
            <person name="Wood J."/>
            <person name="Clifton S.W."/>
            <person name="Rogers J."/>
            <person name="Van den Ackerveken G."/>
            <person name="Jones J.D."/>
            <person name="McDowell J.M."/>
            <person name="Beynon J."/>
            <person name="Tyler B.M."/>
        </authorList>
    </citation>
    <scope>NUCLEOTIDE SEQUENCE [LARGE SCALE GENOMIC DNA]</scope>
    <source>
        <strain evidence="2">Emoy2</strain>
    </source>
</reference>
<dbReference type="STRING" id="559515.M4BTX7"/>
<name>M4BTX7_HYAAE</name>
<evidence type="ECO:0000313" key="1">
    <source>
        <dbReference type="EnsemblProtists" id="HpaP809914"/>
    </source>
</evidence>
<organism evidence="1 2">
    <name type="scientific">Hyaloperonospora arabidopsidis (strain Emoy2)</name>
    <name type="common">Downy mildew agent</name>
    <name type="synonym">Peronospora arabidopsidis</name>
    <dbReference type="NCBI Taxonomy" id="559515"/>
    <lineage>
        <taxon>Eukaryota</taxon>
        <taxon>Sar</taxon>
        <taxon>Stramenopiles</taxon>
        <taxon>Oomycota</taxon>
        <taxon>Peronosporomycetes</taxon>
        <taxon>Peronosporales</taxon>
        <taxon>Peronosporaceae</taxon>
        <taxon>Hyaloperonospora</taxon>
    </lineage>
</organism>
<reference evidence="1" key="2">
    <citation type="submission" date="2015-06" db="UniProtKB">
        <authorList>
            <consortium name="EnsemblProtists"/>
        </authorList>
    </citation>
    <scope>IDENTIFICATION</scope>
    <source>
        <strain evidence="1">Emoy2</strain>
    </source>
</reference>
<sequence>MIKQKHLEGLASRLQSRVSVDYPKGKVSSIILSSNLIASATSVTTVRLQNLGLADQIGTLAAFLPSSIESLDLTNTLLTSFPAELGSLRLLKDLYEKSAKQQYCEFYCCVRQVGEPVRTVPQTVHAISLP</sequence>
<dbReference type="InParanoid" id="M4BTX7"/>
<keyword evidence="2" id="KW-1185">Reference proteome</keyword>
<accession>M4BTX7</accession>
<dbReference type="VEuPathDB" id="FungiDB:HpaG809914"/>
<dbReference type="Gene3D" id="3.80.10.10">
    <property type="entry name" value="Ribonuclease Inhibitor"/>
    <property type="match status" value="1"/>
</dbReference>
<protein>
    <submittedName>
        <fullName evidence="1">Uncharacterized protein</fullName>
    </submittedName>
</protein>
<evidence type="ECO:0000313" key="2">
    <source>
        <dbReference type="Proteomes" id="UP000011713"/>
    </source>
</evidence>
<dbReference type="SUPFAM" id="SSF52058">
    <property type="entry name" value="L domain-like"/>
    <property type="match status" value="1"/>
</dbReference>
<dbReference type="InterPro" id="IPR032675">
    <property type="entry name" value="LRR_dom_sf"/>
</dbReference>
<dbReference type="AlphaFoldDB" id="M4BTX7"/>
<dbReference type="EMBL" id="JH597888">
    <property type="status" value="NOT_ANNOTATED_CDS"/>
    <property type="molecule type" value="Genomic_DNA"/>
</dbReference>